<keyword evidence="3" id="KW-1185">Reference proteome</keyword>
<sequence length="187" mass="20927">MRVIVKVRVSTDTPQPSSAIEISSETTEQCDILHGLQRRPCATASSNQRHCSPTSPHTMLRFESLRRCFSTLSLEKSIRLTSLLIFSTVVVPYLKYSRQDRSNFYDSCKILAFKNYQTDLARCAEKLADEGTRGDTLSARSCLGIGLLLLAAVMWQYMTSLLQGWLSAKAFRAKLATDPSQDDAVPR</sequence>
<proteinExistence type="predicted"/>
<keyword evidence="1" id="KW-0472">Membrane</keyword>
<evidence type="ECO:0000313" key="2">
    <source>
        <dbReference type="EMBL" id="KIV94105.1"/>
    </source>
</evidence>
<dbReference type="EMBL" id="KN847522">
    <property type="protein sequence ID" value="KIV94105.1"/>
    <property type="molecule type" value="Genomic_DNA"/>
</dbReference>
<evidence type="ECO:0000313" key="3">
    <source>
        <dbReference type="Proteomes" id="UP000054302"/>
    </source>
</evidence>
<dbReference type="GeneID" id="27323105"/>
<dbReference type="HOGENOM" id="CLU_097997_0_0_1"/>
<dbReference type="VEuPathDB" id="FungiDB:PV10_05260"/>
<gene>
    <name evidence="2" type="ORF">PV10_05260</name>
</gene>
<reference evidence="2 3" key="1">
    <citation type="submission" date="2015-01" db="EMBL/GenBank/DDBJ databases">
        <title>The Genome Sequence of Exophiala mesophila CBS40295.</title>
        <authorList>
            <consortium name="The Broad Institute Genomics Platform"/>
            <person name="Cuomo C."/>
            <person name="de Hoog S."/>
            <person name="Gorbushina A."/>
            <person name="Stielow B."/>
            <person name="Teixiera M."/>
            <person name="Abouelleil A."/>
            <person name="Chapman S.B."/>
            <person name="Priest M."/>
            <person name="Young S.K."/>
            <person name="Wortman J."/>
            <person name="Nusbaum C."/>
            <person name="Birren B."/>
        </authorList>
    </citation>
    <scope>NUCLEOTIDE SEQUENCE [LARGE SCALE GENOMIC DNA]</scope>
    <source>
        <strain evidence="2 3">CBS 40295</strain>
    </source>
</reference>
<dbReference type="RefSeq" id="XP_016225679.1">
    <property type="nucleotide sequence ID" value="XM_016369891.1"/>
</dbReference>
<organism evidence="2 3">
    <name type="scientific">Exophiala mesophila</name>
    <name type="common">Black yeast-like fungus</name>
    <dbReference type="NCBI Taxonomy" id="212818"/>
    <lineage>
        <taxon>Eukaryota</taxon>
        <taxon>Fungi</taxon>
        <taxon>Dikarya</taxon>
        <taxon>Ascomycota</taxon>
        <taxon>Pezizomycotina</taxon>
        <taxon>Eurotiomycetes</taxon>
        <taxon>Chaetothyriomycetidae</taxon>
        <taxon>Chaetothyriales</taxon>
        <taxon>Herpotrichiellaceae</taxon>
        <taxon>Exophiala</taxon>
    </lineage>
</organism>
<dbReference type="Proteomes" id="UP000054302">
    <property type="component" value="Unassembled WGS sequence"/>
</dbReference>
<evidence type="ECO:0000256" key="1">
    <source>
        <dbReference type="SAM" id="Phobius"/>
    </source>
</evidence>
<protein>
    <submittedName>
        <fullName evidence="2">Uncharacterized protein</fullName>
    </submittedName>
</protein>
<keyword evidence="1" id="KW-0812">Transmembrane</keyword>
<accession>A0A0D1WXI1</accession>
<dbReference type="AlphaFoldDB" id="A0A0D1WXI1"/>
<name>A0A0D1WXI1_EXOME</name>
<feature type="transmembrane region" description="Helical" evidence="1">
    <location>
        <begin position="137"/>
        <end position="157"/>
    </location>
</feature>
<keyword evidence="1" id="KW-1133">Transmembrane helix</keyword>